<dbReference type="GeneID" id="27205856"/>
<proteinExistence type="predicted"/>
<evidence type="ECO:0000256" key="2">
    <source>
        <dbReference type="ARBA" id="ARBA00022561"/>
    </source>
</evidence>
<evidence type="ECO:0000313" key="6">
    <source>
        <dbReference type="Proteomes" id="UP000202842"/>
    </source>
</evidence>
<evidence type="ECO:0000256" key="4">
    <source>
        <dbReference type="SAM" id="MobiDB-lite"/>
    </source>
</evidence>
<name>A0A146FDI8_9CLOS</name>
<dbReference type="Proteomes" id="UP000202842">
    <property type="component" value="Segment"/>
</dbReference>
<dbReference type="EMBL" id="LC052212">
    <property type="protein sequence ID" value="BAU68565.1"/>
    <property type="molecule type" value="Genomic_RNA"/>
</dbReference>
<keyword evidence="6" id="KW-1185">Reference proteome</keyword>
<feature type="compositionally biased region" description="Basic and acidic residues" evidence="4">
    <location>
        <begin position="242"/>
        <end position="257"/>
    </location>
</feature>
<dbReference type="InterPro" id="IPR002679">
    <property type="entry name" value="Closter_coat"/>
</dbReference>
<keyword evidence="2 5" id="KW-0167">Capsid protein</keyword>
<reference evidence="5" key="1">
    <citation type="journal article" date="2016" name="Arch. Virol.">
        <title>Molecular characterization of a novel putative ampelovirus tentatively named grapevine leafroll-associated virus 13.</title>
        <authorList>
            <person name="Ito T."/>
            <person name="Nakaune R."/>
        </authorList>
    </citation>
    <scope>NUCLEOTIDE SEQUENCE [LARGE SCALE GENOMIC DNA]</scope>
    <source>
        <strain evidence="5">A177</strain>
    </source>
</reference>
<dbReference type="KEGG" id="vg:27205856"/>
<comment type="subcellular location">
    <subcellularLocation>
        <location evidence="1">Virion</location>
    </subcellularLocation>
</comment>
<gene>
    <name evidence="5" type="primary">CPm</name>
</gene>
<feature type="region of interest" description="Disordered" evidence="4">
    <location>
        <begin position="233"/>
        <end position="257"/>
    </location>
</feature>
<evidence type="ECO:0000313" key="5">
    <source>
        <dbReference type="EMBL" id="BAU68565.1"/>
    </source>
</evidence>
<dbReference type="GO" id="GO:0019028">
    <property type="term" value="C:viral capsid"/>
    <property type="evidence" value="ECO:0007669"/>
    <property type="project" value="UniProtKB-KW"/>
</dbReference>
<dbReference type="OrthoDB" id="16at217160"/>
<evidence type="ECO:0000256" key="3">
    <source>
        <dbReference type="ARBA" id="ARBA00022844"/>
    </source>
</evidence>
<accession>A0A146FDI8</accession>
<evidence type="ECO:0000256" key="1">
    <source>
        <dbReference type="ARBA" id="ARBA00004328"/>
    </source>
</evidence>
<dbReference type="RefSeq" id="YP_009241371.1">
    <property type="nucleotide sequence ID" value="NC_029783.1"/>
</dbReference>
<sequence>MTTETPRSFGRLEIPPEESVAARRAFQISSDGASLPGYPHSNGYVDIIRGWKLGVANSTVNITTNFTRTMENLPDSVVSARIMIILPTPLVDGGIFSKIVIQAKDVNGVYTAGTYNASTERASVDSKGVASSGTTMGHSGGLVVFFCYATLGGAYKMTLQETTTGLRNVYVLEVFRLAVDPREVTRRTFEVLKELPIMFHKCYLDSVPKTPQQMNVSSIFTRRDVYLSDPVEEPAVTLPDSSDTRRLEGASQRKEPEIPDSVQRLEDVVVTYSNVMDVINSGVNKGRYYDDKITKLSLVDFTPPQYMDIDDARKVSESILDYIRHRYGGSSEVFEMMGLLALIQCAVTYSTVQDAKLDDRAGVVIKHAGESHIFKYNDFIQVINATETPRDYSNKLRKYMRWWSATTISLVKTGVIKPNYATQASHGVVKAYIPYCFDFVALDSRYNTKDEKIAAGLAKYVAIKNKLRYNQSSNDENLHNTIELGVLH</sequence>
<keyword evidence="3" id="KW-0946">Virion</keyword>
<dbReference type="Pfam" id="PF01785">
    <property type="entry name" value="Closter_coat"/>
    <property type="match status" value="1"/>
</dbReference>
<organism evidence="5">
    <name type="scientific">Grapevine leafroll-associated virus 13</name>
    <dbReference type="NCBI Taxonomy" id="1815581"/>
    <lineage>
        <taxon>Viruses</taxon>
        <taxon>Riboviria</taxon>
        <taxon>Orthornavirae</taxon>
        <taxon>Kitrinoviricota</taxon>
        <taxon>Alsuviricetes</taxon>
        <taxon>Martellivirales</taxon>
        <taxon>Closteroviridae</taxon>
        <taxon>Ampelovirus</taxon>
        <taxon>Ampelovirus tredecimvitis</taxon>
    </lineage>
</organism>
<protein>
    <submittedName>
        <fullName evidence="5">Putative minor coat protein</fullName>
    </submittedName>
</protein>